<proteinExistence type="predicted"/>
<dbReference type="Proteomes" id="UP001153269">
    <property type="component" value="Unassembled WGS sequence"/>
</dbReference>
<evidence type="ECO:0000313" key="2">
    <source>
        <dbReference type="EMBL" id="CAB1443478.1"/>
    </source>
</evidence>
<accession>A0A9N7V5X5</accession>
<sequence length="117" mass="12597">MLCAVTAVTRDVRRPRTSPSLDESSEVAGDSCGREARRERSEGKKRSGGVSRPGQGSRAGVCHLLGLACSHLYLEKDVLDWWLLSRGCDHAYGSKGLSDTSMSSPEVGVGGDMIDEW</sequence>
<keyword evidence="3" id="KW-1185">Reference proteome</keyword>
<reference evidence="2" key="1">
    <citation type="submission" date="2020-03" db="EMBL/GenBank/DDBJ databases">
        <authorList>
            <person name="Weist P."/>
        </authorList>
    </citation>
    <scope>NUCLEOTIDE SEQUENCE</scope>
</reference>
<dbReference type="AlphaFoldDB" id="A0A9N7V5X5"/>
<feature type="compositionally biased region" description="Basic and acidic residues" evidence="1">
    <location>
        <begin position="32"/>
        <end position="45"/>
    </location>
</feature>
<dbReference type="EMBL" id="CADEAL010003112">
    <property type="protein sequence ID" value="CAB1443478.1"/>
    <property type="molecule type" value="Genomic_DNA"/>
</dbReference>
<name>A0A9N7V5X5_PLEPL</name>
<feature type="region of interest" description="Disordered" evidence="1">
    <location>
        <begin position="8"/>
        <end position="58"/>
    </location>
</feature>
<organism evidence="2 3">
    <name type="scientific">Pleuronectes platessa</name>
    <name type="common">European plaice</name>
    <dbReference type="NCBI Taxonomy" id="8262"/>
    <lineage>
        <taxon>Eukaryota</taxon>
        <taxon>Metazoa</taxon>
        <taxon>Chordata</taxon>
        <taxon>Craniata</taxon>
        <taxon>Vertebrata</taxon>
        <taxon>Euteleostomi</taxon>
        <taxon>Actinopterygii</taxon>
        <taxon>Neopterygii</taxon>
        <taxon>Teleostei</taxon>
        <taxon>Neoteleostei</taxon>
        <taxon>Acanthomorphata</taxon>
        <taxon>Carangaria</taxon>
        <taxon>Pleuronectiformes</taxon>
        <taxon>Pleuronectoidei</taxon>
        <taxon>Pleuronectidae</taxon>
        <taxon>Pleuronectes</taxon>
    </lineage>
</organism>
<gene>
    <name evidence="2" type="ORF">PLEPLA_LOCUS31194</name>
</gene>
<protein>
    <submittedName>
        <fullName evidence="2">Uncharacterized protein</fullName>
    </submittedName>
</protein>
<evidence type="ECO:0000256" key="1">
    <source>
        <dbReference type="SAM" id="MobiDB-lite"/>
    </source>
</evidence>
<comment type="caution">
    <text evidence="2">The sequence shown here is derived from an EMBL/GenBank/DDBJ whole genome shotgun (WGS) entry which is preliminary data.</text>
</comment>
<feature type="region of interest" description="Disordered" evidence="1">
    <location>
        <begin position="95"/>
        <end position="117"/>
    </location>
</feature>
<evidence type="ECO:0000313" key="3">
    <source>
        <dbReference type="Proteomes" id="UP001153269"/>
    </source>
</evidence>